<protein>
    <submittedName>
        <fullName evidence="8">AMP-binding protein</fullName>
    </submittedName>
</protein>
<dbReference type="InterPro" id="IPR020845">
    <property type="entry name" value="AMP-binding_CS"/>
</dbReference>
<evidence type="ECO:0000256" key="1">
    <source>
        <dbReference type="ARBA" id="ARBA00006432"/>
    </source>
</evidence>
<proteinExistence type="inferred from homology"/>
<keyword evidence="4" id="KW-0067">ATP-binding</keyword>
<dbReference type="GO" id="GO:0005524">
    <property type="term" value="F:ATP binding"/>
    <property type="evidence" value="ECO:0007669"/>
    <property type="project" value="UniProtKB-KW"/>
</dbReference>
<dbReference type="SUPFAM" id="SSF56801">
    <property type="entry name" value="Acetyl-CoA synthetase-like"/>
    <property type="match status" value="1"/>
</dbReference>
<dbReference type="InterPro" id="IPR000873">
    <property type="entry name" value="AMP-dep_synth/lig_dom"/>
</dbReference>
<evidence type="ECO:0000313" key="8">
    <source>
        <dbReference type="EMBL" id="QDQ98809.1"/>
    </source>
</evidence>
<keyword evidence="3" id="KW-0547">Nucleotide-binding</keyword>
<dbReference type="GO" id="GO:0004467">
    <property type="term" value="F:long-chain fatty acid-CoA ligase activity"/>
    <property type="evidence" value="ECO:0007669"/>
    <property type="project" value="TreeGrafter"/>
</dbReference>
<dbReference type="Gene3D" id="3.40.50.12780">
    <property type="entry name" value="N-terminal domain of ligase-like"/>
    <property type="match status" value="1"/>
</dbReference>
<dbReference type="PANTHER" id="PTHR43107">
    <property type="entry name" value="LONG-CHAIN FATTY ACID TRANSPORT PROTEIN"/>
    <property type="match status" value="1"/>
</dbReference>
<dbReference type="Pfam" id="PF00501">
    <property type="entry name" value="AMP-binding"/>
    <property type="match status" value="1"/>
</dbReference>
<dbReference type="PANTHER" id="PTHR43107:SF15">
    <property type="entry name" value="FATTY ACID TRANSPORT PROTEIN 3, ISOFORM A"/>
    <property type="match status" value="1"/>
</dbReference>
<dbReference type="RefSeq" id="WP_143910213.1">
    <property type="nucleotide sequence ID" value="NZ_CP041765.1"/>
</dbReference>
<dbReference type="EMBL" id="CP041765">
    <property type="protein sequence ID" value="QDQ98809.1"/>
    <property type="molecule type" value="Genomic_DNA"/>
</dbReference>
<dbReference type="OrthoDB" id="9803968at2"/>
<dbReference type="InterPro" id="IPR042099">
    <property type="entry name" value="ANL_N_sf"/>
</dbReference>
<dbReference type="PROSITE" id="PS00455">
    <property type="entry name" value="AMP_BINDING"/>
    <property type="match status" value="1"/>
</dbReference>
<dbReference type="KEGG" id="toy:FO059_17515"/>
<name>A0A516X6W3_9ACTN</name>
<feature type="domain" description="AMP-binding enzyme C-terminal" evidence="7">
    <location>
        <begin position="428"/>
        <end position="504"/>
    </location>
</feature>
<gene>
    <name evidence="8" type="ORF">FO059_17515</name>
</gene>
<evidence type="ECO:0000256" key="4">
    <source>
        <dbReference type="ARBA" id="ARBA00022840"/>
    </source>
</evidence>
<dbReference type="Gene3D" id="3.30.300.30">
    <property type="match status" value="1"/>
</dbReference>
<feature type="compositionally biased region" description="Basic and acidic residues" evidence="5">
    <location>
        <begin position="538"/>
        <end position="548"/>
    </location>
</feature>
<evidence type="ECO:0000256" key="2">
    <source>
        <dbReference type="ARBA" id="ARBA00022598"/>
    </source>
</evidence>
<evidence type="ECO:0000259" key="6">
    <source>
        <dbReference type="Pfam" id="PF00501"/>
    </source>
</evidence>
<dbReference type="AlphaFoldDB" id="A0A516X6W3"/>
<accession>A0A516X6W3</accession>
<organism evidence="8 9">
    <name type="scientific">Tomitella fengzijianii</name>
    <dbReference type="NCBI Taxonomy" id="2597660"/>
    <lineage>
        <taxon>Bacteria</taxon>
        <taxon>Bacillati</taxon>
        <taxon>Actinomycetota</taxon>
        <taxon>Actinomycetes</taxon>
        <taxon>Mycobacteriales</taxon>
        <taxon>Tomitella</taxon>
    </lineage>
</organism>
<sequence length="569" mass="62732">MNDRPLTTASLLLERADDDHAALLFEDSRWTWRQFVAESSTRARLLHELRDGDRPFHIGVMLENDPEYLFLIGGAALAGATVVGVNLTRRGGELAEDIRFTDCRIIVTDSASAGRLDGLDLGIDHSRVLVLDSPEYKTMLEEAATRSAPALPTPAAQDPATRLLLLFTSGSTGRPKAVICSTGRLAAIASRRHMDIGRDDVSYSSMPLFHGNAIMACWASTLATGGTFALARRFSASRFVPDLIKFGATYFTYVGRALAYVLARPESADEKATKLRCAFGTEASSVDRHEFHRRFGIMPTESFGSSEGGLSIVRTDDTPEDALGRPQPGLDAVVLDPSTLQECPRARFDASGRLTNAGEAIGELANLTGARLFEGYYKNPGAEAERVRGDIFLTGDLGYRDAEGFFYFAGRSGDKLRVDSENFSSAPIERILTRYPGVRLAAVYAAPDERTGDQVMATLQFPDADDFDAQAFAEFLARQPDLGTKWSPRYVRIVTDVPITATRKIDKARLRTELWMVDDPIFLRPGCSEEYRPMTDRDRGEIRRGFERNKRHALLPAPPASDDFPARRD</sequence>
<evidence type="ECO:0000256" key="3">
    <source>
        <dbReference type="ARBA" id="ARBA00022741"/>
    </source>
</evidence>
<dbReference type="InterPro" id="IPR045851">
    <property type="entry name" value="AMP-bd_C_sf"/>
</dbReference>
<dbReference type="InterPro" id="IPR025110">
    <property type="entry name" value="AMP-bd_C"/>
</dbReference>
<dbReference type="GO" id="GO:0005886">
    <property type="term" value="C:plasma membrane"/>
    <property type="evidence" value="ECO:0007669"/>
    <property type="project" value="TreeGrafter"/>
</dbReference>
<comment type="similarity">
    <text evidence="1">Belongs to the ATP-dependent AMP-binding enzyme family.</text>
</comment>
<dbReference type="GO" id="GO:0044539">
    <property type="term" value="P:long-chain fatty acid import into cell"/>
    <property type="evidence" value="ECO:0007669"/>
    <property type="project" value="TreeGrafter"/>
</dbReference>
<dbReference type="Proteomes" id="UP000317344">
    <property type="component" value="Chromosome"/>
</dbReference>
<feature type="domain" description="AMP-dependent synthetase/ligase" evidence="6">
    <location>
        <begin position="18"/>
        <end position="377"/>
    </location>
</feature>
<reference evidence="8 9" key="2">
    <citation type="submission" date="2019-07" db="EMBL/GenBank/DDBJ databases">
        <authorList>
            <person name="Huang Y."/>
        </authorList>
    </citation>
    <scope>NUCLEOTIDE SEQUENCE [LARGE SCALE GENOMIC DNA]</scope>
    <source>
        <strain evidence="8 9">HY188</strain>
    </source>
</reference>
<dbReference type="GO" id="GO:0005324">
    <property type="term" value="F:long-chain fatty acid transmembrane transporter activity"/>
    <property type="evidence" value="ECO:0007669"/>
    <property type="project" value="TreeGrafter"/>
</dbReference>
<evidence type="ECO:0000313" key="9">
    <source>
        <dbReference type="Proteomes" id="UP000317344"/>
    </source>
</evidence>
<reference evidence="8 9" key="1">
    <citation type="submission" date="2019-07" db="EMBL/GenBank/DDBJ databases">
        <title>Tomitella cavernea sp. nov., an actinomycete isolated from soil.</title>
        <authorList>
            <person name="Cheng J."/>
        </authorList>
    </citation>
    <scope>NUCLEOTIDE SEQUENCE [LARGE SCALE GENOMIC DNA]</scope>
    <source>
        <strain evidence="8 9">HY188</strain>
    </source>
</reference>
<feature type="region of interest" description="Disordered" evidence="5">
    <location>
        <begin position="538"/>
        <end position="569"/>
    </location>
</feature>
<evidence type="ECO:0000259" key="7">
    <source>
        <dbReference type="Pfam" id="PF13193"/>
    </source>
</evidence>
<keyword evidence="9" id="KW-1185">Reference proteome</keyword>
<evidence type="ECO:0000256" key="5">
    <source>
        <dbReference type="SAM" id="MobiDB-lite"/>
    </source>
</evidence>
<dbReference type="Pfam" id="PF13193">
    <property type="entry name" value="AMP-binding_C"/>
    <property type="match status" value="1"/>
</dbReference>
<keyword evidence="2" id="KW-0436">Ligase</keyword>